<dbReference type="SUPFAM" id="SSF52540">
    <property type="entry name" value="P-loop containing nucleoside triphosphate hydrolases"/>
    <property type="match status" value="1"/>
</dbReference>
<evidence type="ECO:0000256" key="1">
    <source>
        <dbReference type="ARBA" id="ARBA00022614"/>
    </source>
</evidence>
<dbReference type="InterPro" id="IPR042197">
    <property type="entry name" value="Apaf_helical"/>
</dbReference>
<keyword evidence="3" id="KW-0611">Plant defense</keyword>
<reference evidence="6 7" key="1">
    <citation type="submission" date="2024-11" db="EMBL/GenBank/DDBJ databases">
        <title>Chromosome-level genome assembly of Eucalyptus globulus Labill. provides insights into its genome evolution.</title>
        <authorList>
            <person name="Li X."/>
        </authorList>
    </citation>
    <scope>NUCLEOTIDE SEQUENCE [LARGE SCALE GENOMIC DNA]</scope>
    <source>
        <strain evidence="6">CL2024</strain>
        <tissue evidence="6">Fresh tender leaves</tissue>
    </source>
</reference>
<dbReference type="InterPro" id="IPR036390">
    <property type="entry name" value="WH_DNA-bd_sf"/>
</dbReference>
<evidence type="ECO:0000313" key="6">
    <source>
        <dbReference type="EMBL" id="KAL3739843.1"/>
    </source>
</evidence>
<dbReference type="Pfam" id="PF01582">
    <property type="entry name" value="TIR"/>
    <property type="match status" value="1"/>
</dbReference>
<dbReference type="SUPFAM" id="SSF52200">
    <property type="entry name" value="Toll/Interleukin receptor TIR domain"/>
    <property type="match status" value="1"/>
</dbReference>
<accession>A0ABD3KJM6</accession>
<dbReference type="SUPFAM" id="SSF52058">
    <property type="entry name" value="L domain-like"/>
    <property type="match status" value="2"/>
</dbReference>
<dbReference type="Pfam" id="PF23282">
    <property type="entry name" value="WHD_ROQ1"/>
    <property type="match status" value="1"/>
</dbReference>
<dbReference type="InterPro" id="IPR058192">
    <property type="entry name" value="WHD_ROQ1-like"/>
</dbReference>
<dbReference type="GO" id="GO:0006952">
    <property type="term" value="P:defense response"/>
    <property type="evidence" value="ECO:0007669"/>
    <property type="project" value="UniProtKB-KW"/>
</dbReference>
<dbReference type="InterPro" id="IPR002182">
    <property type="entry name" value="NB-ARC"/>
</dbReference>
<dbReference type="InterPro" id="IPR035897">
    <property type="entry name" value="Toll_tir_struct_dom_sf"/>
</dbReference>
<dbReference type="InterPro" id="IPR027417">
    <property type="entry name" value="P-loop_NTPase"/>
</dbReference>
<dbReference type="PANTHER" id="PTHR11017:SF570">
    <property type="entry name" value="DISEASE RESISTANCE PROTEIN (TIR-NBS CLASS)-RELATED"/>
    <property type="match status" value="1"/>
</dbReference>
<dbReference type="PROSITE" id="PS50104">
    <property type="entry name" value="TIR"/>
    <property type="match status" value="1"/>
</dbReference>
<evidence type="ECO:0000313" key="7">
    <source>
        <dbReference type="Proteomes" id="UP001634007"/>
    </source>
</evidence>
<dbReference type="AlphaFoldDB" id="A0ABD3KJM6"/>
<evidence type="ECO:0000256" key="3">
    <source>
        <dbReference type="ARBA" id="ARBA00022821"/>
    </source>
</evidence>
<dbReference type="Proteomes" id="UP001634007">
    <property type="component" value="Unassembled WGS sequence"/>
</dbReference>
<dbReference type="InterPro" id="IPR003591">
    <property type="entry name" value="Leu-rich_rpt_typical-subtyp"/>
</dbReference>
<evidence type="ECO:0000259" key="5">
    <source>
        <dbReference type="PROSITE" id="PS50104"/>
    </source>
</evidence>
<dbReference type="Pfam" id="PF23598">
    <property type="entry name" value="LRR_14"/>
    <property type="match status" value="1"/>
</dbReference>
<dbReference type="SMART" id="SM00369">
    <property type="entry name" value="LRR_TYP"/>
    <property type="match status" value="3"/>
</dbReference>
<dbReference type="Gene3D" id="1.10.8.430">
    <property type="entry name" value="Helical domain of apoptotic protease-activating factors"/>
    <property type="match status" value="1"/>
</dbReference>
<evidence type="ECO:0000256" key="2">
    <source>
        <dbReference type="ARBA" id="ARBA00022737"/>
    </source>
</evidence>
<dbReference type="SMART" id="SM00255">
    <property type="entry name" value="TIR"/>
    <property type="match status" value="1"/>
</dbReference>
<name>A0ABD3KJM6_EUCGL</name>
<protein>
    <recommendedName>
        <fullName evidence="5">TIR domain-containing protein</fullName>
    </recommendedName>
</protein>
<dbReference type="Gene3D" id="3.40.50.10140">
    <property type="entry name" value="Toll/interleukin-1 receptor homology (TIR) domain"/>
    <property type="match status" value="1"/>
</dbReference>
<keyword evidence="1" id="KW-0433">Leucine-rich repeat</keyword>
<evidence type="ECO:0000256" key="4">
    <source>
        <dbReference type="SAM" id="MobiDB-lite"/>
    </source>
</evidence>
<gene>
    <name evidence="6" type="ORF">ACJRO7_021159</name>
</gene>
<dbReference type="PRINTS" id="PR00364">
    <property type="entry name" value="DISEASERSIST"/>
</dbReference>
<dbReference type="InterPro" id="IPR000157">
    <property type="entry name" value="TIR_dom"/>
</dbReference>
<dbReference type="EMBL" id="JBJKBG010000005">
    <property type="protein sequence ID" value="KAL3739843.1"/>
    <property type="molecule type" value="Genomic_DNA"/>
</dbReference>
<feature type="compositionally biased region" description="Basic and acidic residues" evidence="4">
    <location>
        <begin position="1103"/>
        <end position="1114"/>
    </location>
</feature>
<dbReference type="Gene3D" id="3.80.10.10">
    <property type="entry name" value="Ribonuclease Inhibitor"/>
    <property type="match status" value="3"/>
</dbReference>
<dbReference type="Gene3D" id="3.40.50.300">
    <property type="entry name" value="P-loop containing nucleotide triphosphate hydrolases"/>
    <property type="match status" value="1"/>
</dbReference>
<sequence>MDMGKSSEAEISASESLAIDYDVFLSFRGLDTRQGFVDYLYHDMQEANIRVFLDEEELHVGKEIADELPTAIKKSKIYLPIFSKGYASSAWCLRELTHMVECKKSKPSKKEIMPIFYKVEPRDVKLKEWKFIKLIIQEILMKLKVKDKYVPVHLVGMDDAVEEVLKLLDVNSGGKPFLLIHGMGGIGKTTLAKIVFNKLNSLFSYCCFLNDVRESSLKTLQKRLLSDMFGLGDHDMISDVDDGIKVITDRLHKRKVLVVLDDVNEEEQLEKLAIKHVSFTSGSKVIMTTRNTRLVVIPNQTLEYEMKPLDPNNSLELFSRYAFARNSPPDDYVSLSRQIVSTASGLPLALEVIGSLLRHQSKDFWSEIRDKLRGIPHEKVQDKLKISYDVLNTEQKEIFLDIACLFVDKDKTNAFYMWKDCNFFPNSSIQVLISSSLIKITDDKRFWMHDQLKDLRRKIVCGDTRPMDPKKQSRLWDPQTAKDIIKTEEIKEAIEAINLRAPENYTNEDFSRLPNIRFLELRKGCFNGDFKNKLSKLRYLSWSYCPEEFVAINFHPSNLVVLKLSFSSITENSAGWSQIKVAKKLKVLNLSRCDNMTRTPNFSDYLNLERLILKKCYSLIEVDCSLEKLKCLIYFNANGCSNLTELPEGIGQLEKLKYLYLGNCKKLRKLPKSFGRVASLVELDLSNTAITRLPSSVGNQKHLSVLKLQDTKINELPRSIGNLQELKSLFLSSCEKIIKLPVSIGKLKFLLELDVSSSKCLWLPESIGNLSRLKVINISHCYIRDLPRSILTLKELEELHAVGCLDLKWEIPEDIYKLLLLRVLYLQYTPIRNVPKTIEQLPRLEKLGLCGCSELKLFPELPTSLISLSFGSRSLQKVPNLSNLTQLEELRYCGNYEKRHHLSSEDGPSQQSLEFLPPSVSTLALENHNSLTGLSFGCNFRKLTHLRMSQCLWKEVQLNGLEWLIEFEVEGLKKLKGFVGLASLKRLKLLTLFDCPNITVVQGLGLVESLEQLEIKCCPKIASLDDLSNLKKLEALTIRDCEELLVINGLDELETLKRLDLASCRSLRSFPNVFNSKIPEECFLDIIGCPNLEEDSFRGTFSEKRRNRQREKERGRRVRLGF</sequence>
<keyword evidence="2" id="KW-0677">Repeat</keyword>
<dbReference type="SUPFAM" id="SSF46785">
    <property type="entry name" value="Winged helix' DNA-binding domain"/>
    <property type="match status" value="1"/>
</dbReference>
<keyword evidence="7" id="KW-1185">Reference proteome</keyword>
<feature type="domain" description="TIR" evidence="5">
    <location>
        <begin position="19"/>
        <end position="143"/>
    </location>
</feature>
<dbReference type="GO" id="GO:0051707">
    <property type="term" value="P:response to other organism"/>
    <property type="evidence" value="ECO:0007669"/>
    <property type="project" value="UniProtKB-ARBA"/>
</dbReference>
<dbReference type="PANTHER" id="PTHR11017">
    <property type="entry name" value="LEUCINE-RICH REPEAT-CONTAINING PROTEIN"/>
    <property type="match status" value="1"/>
</dbReference>
<dbReference type="InterPro" id="IPR032675">
    <property type="entry name" value="LRR_dom_sf"/>
</dbReference>
<dbReference type="InterPro" id="IPR055414">
    <property type="entry name" value="LRR_R13L4/SHOC2-like"/>
</dbReference>
<comment type="caution">
    <text evidence="6">The sequence shown here is derived from an EMBL/GenBank/DDBJ whole genome shotgun (WGS) entry which is preliminary data.</text>
</comment>
<dbReference type="Pfam" id="PF00931">
    <property type="entry name" value="NB-ARC"/>
    <property type="match status" value="1"/>
</dbReference>
<proteinExistence type="predicted"/>
<feature type="region of interest" description="Disordered" evidence="4">
    <location>
        <begin position="1103"/>
        <end position="1122"/>
    </location>
</feature>
<organism evidence="6 7">
    <name type="scientific">Eucalyptus globulus</name>
    <name type="common">Tasmanian blue gum</name>
    <dbReference type="NCBI Taxonomy" id="34317"/>
    <lineage>
        <taxon>Eukaryota</taxon>
        <taxon>Viridiplantae</taxon>
        <taxon>Streptophyta</taxon>
        <taxon>Embryophyta</taxon>
        <taxon>Tracheophyta</taxon>
        <taxon>Spermatophyta</taxon>
        <taxon>Magnoliopsida</taxon>
        <taxon>eudicotyledons</taxon>
        <taxon>Gunneridae</taxon>
        <taxon>Pentapetalae</taxon>
        <taxon>rosids</taxon>
        <taxon>malvids</taxon>
        <taxon>Myrtales</taxon>
        <taxon>Myrtaceae</taxon>
        <taxon>Myrtoideae</taxon>
        <taxon>Eucalypteae</taxon>
        <taxon>Eucalyptus</taxon>
    </lineage>
</organism>
<dbReference type="InterPro" id="IPR044974">
    <property type="entry name" value="Disease_R_plants"/>
</dbReference>